<dbReference type="InterPro" id="IPR051126">
    <property type="entry name" value="Thiosulfate_sulfurtransferase"/>
</dbReference>
<evidence type="ECO:0000313" key="3">
    <source>
        <dbReference type="EMBL" id="SUZ90071.1"/>
    </source>
</evidence>
<dbReference type="AlphaFoldDB" id="A0A381REY6"/>
<sequence>MTKSLLVVILASWLALPQPPQETPGLLVSADWLSDHLTDPQVVILHADMQRSRYEAGHIPGAHFLDMNQIVWEGDPAWGTEMRSLAEINDALEMGGVSGGQHIVVYASNPLFAARVFMTLEVMGLRGSVSMLDGGFGGWQEDGHEISIEAPMFNRGSISLTAQDDILVTADWIHQRLADPRTALVDARPDDEYTGEDGGLGGTAHPGHIPGAAQMYWEELVVSRQSPTVHDLDQLTELFVSAGAEEGDTVVAYCMVGWRASFTYFTARLLGYETKFYDGSWRDWGTREDLPYVLGRSPR</sequence>
<dbReference type="CDD" id="cd01449">
    <property type="entry name" value="TST_Repeat_2"/>
    <property type="match status" value="1"/>
</dbReference>
<evidence type="ECO:0000259" key="2">
    <source>
        <dbReference type="PROSITE" id="PS50206"/>
    </source>
</evidence>
<dbReference type="PROSITE" id="PS50206">
    <property type="entry name" value="RHODANESE_3"/>
    <property type="match status" value="2"/>
</dbReference>
<dbReference type="GO" id="GO:0004792">
    <property type="term" value="F:thiosulfate-cyanide sulfurtransferase activity"/>
    <property type="evidence" value="ECO:0007669"/>
    <property type="project" value="InterPro"/>
</dbReference>
<name>A0A381REY6_9ZZZZ</name>
<proteinExistence type="predicted"/>
<dbReference type="InterPro" id="IPR001307">
    <property type="entry name" value="Thiosulphate_STrfase_CS"/>
</dbReference>
<dbReference type="Gene3D" id="3.40.250.10">
    <property type="entry name" value="Rhodanese-like domain"/>
    <property type="match status" value="2"/>
</dbReference>
<dbReference type="PANTHER" id="PTHR43855:SF1">
    <property type="entry name" value="THIOSULFATE SULFURTRANSFERASE"/>
    <property type="match status" value="1"/>
</dbReference>
<keyword evidence="1" id="KW-0677">Repeat</keyword>
<dbReference type="PROSITE" id="PS00380">
    <property type="entry name" value="RHODANESE_1"/>
    <property type="match status" value="1"/>
</dbReference>
<accession>A0A381REY6</accession>
<evidence type="ECO:0000256" key="1">
    <source>
        <dbReference type="ARBA" id="ARBA00022737"/>
    </source>
</evidence>
<protein>
    <recommendedName>
        <fullName evidence="2">Rhodanese domain-containing protein</fullName>
    </recommendedName>
</protein>
<dbReference type="InterPro" id="IPR001763">
    <property type="entry name" value="Rhodanese-like_dom"/>
</dbReference>
<reference evidence="3" key="1">
    <citation type="submission" date="2018-05" db="EMBL/GenBank/DDBJ databases">
        <authorList>
            <person name="Lanie J.A."/>
            <person name="Ng W.-L."/>
            <person name="Kazmierczak K.M."/>
            <person name="Andrzejewski T.M."/>
            <person name="Davidsen T.M."/>
            <person name="Wayne K.J."/>
            <person name="Tettelin H."/>
            <person name="Glass J.I."/>
            <person name="Rusch D."/>
            <person name="Podicherti R."/>
            <person name="Tsui H.-C.T."/>
            <person name="Winkler M.E."/>
        </authorList>
    </citation>
    <scope>NUCLEOTIDE SEQUENCE</scope>
</reference>
<dbReference type="SUPFAM" id="SSF52821">
    <property type="entry name" value="Rhodanese/Cell cycle control phosphatase"/>
    <property type="match status" value="2"/>
</dbReference>
<dbReference type="SMART" id="SM00450">
    <property type="entry name" value="RHOD"/>
    <property type="match status" value="2"/>
</dbReference>
<dbReference type="PANTHER" id="PTHR43855">
    <property type="entry name" value="THIOSULFATE SULFURTRANSFERASE"/>
    <property type="match status" value="1"/>
</dbReference>
<dbReference type="Pfam" id="PF00581">
    <property type="entry name" value="Rhodanese"/>
    <property type="match status" value="2"/>
</dbReference>
<dbReference type="InterPro" id="IPR036873">
    <property type="entry name" value="Rhodanese-like_dom_sf"/>
</dbReference>
<organism evidence="3">
    <name type="scientific">marine metagenome</name>
    <dbReference type="NCBI Taxonomy" id="408172"/>
    <lineage>
        <taxon>unclassified sequences</taxon>
        <taxon>metagenomes</taxon>
        <taxon>ecological metagenomes</taxon>
    </lineage>
</organism>
<gene>
    <name evidence="3" type="ORF">METZ01_LOCUS42925</name>
</gene>
<dbReference type="EMBL" id="UINC01001864">
    <property type="protein sequence ID" value="SUZ90071.1"/>
    <property type="molecule type" value="Genomic_DNA"/>
</dbReference>
<feature type="domain" description="Rhodanese" evidence="2">
    <location>
        <begin position="38"/>
        <end position="148"/>
    </location>
</feature>
<dbReference type="CDD" id="cd01448">
    <property type="entry name" value="TST_Repeat_1"/>
    <property type="match status" value="1"/>
</dbReference>
<feature type="domain" description="Rhodanese" evidence="2">
    <location>
        <begin position="178"/>
        <end position="293"/>
    </location>
</feature>